<feature type="region of interest" description="Disordered" evidence="1">
    <location>
        <begin position="1"/>
        <end position="45"/>
    </location>
</feature>
<evidence type="ECO:0000313" key="3">
    <source>
        <dbReference type="Proteomes" id="UP000800097"/>
    </source>
</evidence>
<organism evidence="2 3">
    <name type="scientific">Westerdykella ornata</name>
    <dbReference type="NCBI Taxonomy" id="318751"/>
    <lineage>
        <taxon>Eukaryota</taxon>
        <taxon>Fungi</taxon>
        <taxon>Dikarya</taxon>
        <taxon>Ascomycota</taxon>
        <taxon>Pezizomycotina</taxon>
        <taxon>Dothideomycetes</taxon>
        <taxon>Pleosporomycetidae</taxon>
        <taxon>Pleosporales</taxon>
        <taxon>Sporormiaceae</taxon>
        <taxon>Westerdykella</taxon>
    </lineage>
</organism>
<evidence type="ECO:0000313" key="2">
    <source>
        <dbReference type="EMBL" id="KAF2272113.1"/>
    </source>
</evidence>
<reference evidence="2" key="1">
    <citation type="journal article" date="2020" name="Stud. Mycol.">
        <title>101 Dothideomycetes genomes: a test case for predicting lifestyles and emergence of pathogens.</title>
        <authorList>
            <person name="Haridas S."/>
            <person name="Albert R."/>
            <person name="Binder M."/>
            <person name="Bloem J."/>
            <person name="Labutti K."/>
            <person name="Salamov A."/>
            <person name="Andreopoulos B."/>
            <person name="Baker S."/>
            <person name="Barry K."/>
            <person name="Bills G."/>
            <person name="Bluhm B."/>
            <person name="Cannon C."/>
            <person name="Castanera R."/>
            <person name="Culley D."/>
            <person name="Daum C."/>
            <person name="Ezra D."/>
            <person name="Gonzalez J."/>
            <person name="Henrissat B."/>
            <person name="Kuo A."/>
            <person name="Liang C."/>
            <person name="Lipzen A."/>
            <person name="Lutzoni F."/>
            <person name="Magnuson J."/>
            <person name="Mondo S."/>
            <person name="Nolan M."/>
            <person name="Ohm R."/>
            <person name="Pangilinan J."/>
            <person name="Park H.-J."/>
            <person name="Ramirez L."/>
            <person name="Alfaro M."/>
            <person name="Sun H."/>
            <person name="Tritt A."/>
            <person name="Yoshinaga Y."/>
            <person name="Zwiers L.-H."/>
            <person name="Turgeon B."/>
            <person name="Goodwin S."/>
            <person name="Spatafora J."/>
            <person name="Crous P."/>
            <person name="Grigoriev I."/>
        </authorList>
    </citation>
    <scope>NUCLEOTIDE SEQUENCE</scope>
    <source>
        <strain evidence="2">CBS 379.55</strain>
    </source>
</reference>
<protein>
    <submittedName>
        <fullName evidence="2">Uncharacterized protein</fullName>
    </submittedName>
</protein>
<name>A0A6A6J7I0_WESOR</name>
<dbReference type="AlphaFoldDB" id="A0A6A6J7I0"/>
<keyword evidence="3" id="KW-1185">Reference proteome</keyword>
<dbReference type="GeneID" id="54552469"/>
<accession>A0A6A6J7I0</accession>
<dbReference type="RefSeq" id="XP_033649652.1">
    <property type="nucleotide sequence ID" value="XM_033799294.1"/>
</dbReference>
<proteinExistence type="predicted"/>
<gene>
    <name evidence="2" type="ORF">EI97DRAFT_437203</name>
</gene>
<feature type="non-terminal residue" evidence="2">
    <location>
        <position position="80"/>
    </location>
</feature>
<sequence length="80" mass="8703">MSSRGPPLPGIAHPKLSGGPRLTSRRHICQATAQPPPRSLPRWWGPPGTLQGSHFPHSRLALIHPLWIAVEIGRVPTITV</sequence>
<dbReference type="EMBL" id="ML986526">
    <property type="protein sequence ID" value="KAF2272113.1"/>
    <property type="molecule type" value="Genomic_DNA"/>
</dbReference>
<evidence type="ECO:0000256" key="1">
    <source>
        <dbReference type="SAM" id="MobiDB-lite"/>
    </source>
</evidence>
<dbReference type="Proteomes" id="UP000800097">
    <property type="component" value="Unassembled WGS sequence"/>
</dbReference>